<reference evidence="4" key="1">
    <citation type="journal article" date="2021" name="Genome Biol. Evol.">
        <title>A High-Quality Reference Genome for a Parasitic Bivalve with Doubly Uniparental Inheritance (Bivalvia: Unionida).</title>
        <authorList>
            <person name="Smith C.H."/>
        </authorList>
    </citation>
    <scope>NUCLEOTIDE SEQUENCE</scope>
    <source>
        <strain evidence="4">CHS0354</strain>
    </source>
</reference>
<dbReference type="PANTHER" id="PTHR46464">
    <property type="entry name" value="ANK_REP_REGION DOMAIN-CONTAINING PROTEIN"/>
    <property type="match status" value="1"/>
</dbReference>
<feature type="compositionally biased region" description="Polar residues" evidence="3">
    <location>
        <begin position="1375"/>
        <end position="1384"/>
    </location>
</feature>
<dbReference type="InterPro" id="IPR036770">
    <property type="entry name" value="Ankyrin_rpt-contain_sf"/>
</dbReference>
<evidence type="ECO:0000256" key="2">
    <source>
        <dbReference type="PROSITE-ProRule" id="PRU00259"/>
    </source>
</evidence>
<feature type="repeat" description="ANK" evidence="1">
    <location>
        <begin position="605"/>
        <end position="637"/>
    </location>
</feature>
<dbReference type="Pfam" id="PF00514">
    <property type="entry name" value="Arm"/>
    <property type="match status" value="2"/>
</dbReference>
<dbReference type="InterPro" id="IPR043379">
    <property type="entry name" value="ANKAR"/>
</dbReference>
<evidence type="ECO:0000313" key="4">
    <source>
        <dbReference type="EMBL" id="KAK3603584.1"/>
    </source>
</evidence>
<feature type="repeat" description="ARM" evidence="2">
    <location>
        <begin position="827"/>
        <end position="869"/>
    </location>
</feature>
<dbReference type="PANTHER" id="PTHR46464:SF1">
    <property type="entry name" value="ANKYRIN AND ARMADILLO REPEAT-CONTAINING PROTEIN"/>
    <property type="match status" value="1"/>
</dbReference>
<feature type="repeat" description="ARM" evidence="2">
    <location>
        <begin position="745"/>
        <end position="787"/>
    </location>
</feature>
<dbReference type="PROSITE" id="PS50088">
    <property type="entry name" value="ANK_REPEAT"/>
    <property type="match status" value="4"/>
</dbReference>
<dbReference type="InterPro" id="IPR002110">
    <property type="entry name" value="Ankyrin_rpt"/>
</dbReference>
<keyword evidence="1" id="KW-0040">ANK repeat</keyword>
<reference evidence="4" key="3">
    <citation type="submission" date="2023-05" db="EMBL/GenBank/DDBJ databases">
        <authorList>
            <person name="Smith C.H."/>
        </authorList>
    </citation>
    <scope>NUCLEOTIDE SEQUENCE</scope>
    <source>
        <strain evidence="4">CHS0354</strain>
        <tissue evidence="4">Mantle</tissue>
    </source>
</reference>
<feature type="compositionally biased region" description="Polar residues" evidence="3">
    <location>
        <begin position="1413"/>
        <end position="1445"/>
    </location>
</feature>
<proteinExistence type="predicted"/>
<dbReference type="SMART" id="SM00248">
    <property type="entry name" value="ANK"/>
    <property type="match status" value="4"/>
</dbReference>
<comment type="caution">
    <text evidence="4">The sequence shown here is derived from an EMBL/GenBank/DDBJ whole genome shotgun (WGS) entry which is preliminary data.</text>
</comment>
<organism evidence="4 5">
    <name type="scientific">Potamilus streckersoni</name>
    <dbReference type="NCBI Taxonomy" id="2493646"/>
    <lineage>
        <taxon>Eukaryota</taxon>
        <taxon>Metazoa</taxon>
        <taxon>Spiralia</taxon>
        <taxon>Lophotrochozoa</taxon>
        <taxon>Mollusca</taxon>
        <taxon>Bivalvia</taxon>
        <taxon>Autobranchia</taxon>
        <taxon>Heteroconchia</taxon>
        <taxon>Palaeoheterodonta</taxon>
        <taxon>Unionida</taxon>
        <taxon>Unionoidea</taxon>
        <taxon>Unionidae</taxon>
        <taxon>Ambleminae</taxon>
        <taxon>Lampsilini</taxon>
        <taxon>Potamilus</taxon>
    </lineage>
</organism>
<dbReference type="Proteomes" id="UP001195483">
    <property type="component" value="Unassembled WGS sequence"/>
</dbReference>
<dbReference type="InterPro" id="IPR000225">
    <property type="entry name" value="Armadillo"/>
</dbReference>
<feature type="repeat" description="ANK" evidence="1">
    <location>
        <begin position="641"/>
        <end position="673"/>
    </location>
</feature>
<feature type="repeat" description="ARM" evidence="2">
    <location>
        <begin position="911"/>
        <end position="946"/>
    </location>
</feature>
<dbReference type="EMBL" id="JAEAOA010001069">
    <property type="protein sequence ID" value="KAK3603584.1"/>
    <property type="molecule type" value="Genomic_DNA"/>
</dbReference>
<reference evidence="4" key="2">
    <citation type="journal article" date="2021" name="Genome Biol. Evol.">
        <title>Developing a high-quality reference genome for a parasitic bivalve with doubly uniparental inheritance (Bivalvia: Unionida).</title>
        <authorList>
            <person name="Smith C.H."/>
        </authorList>
    </citation>
    <scope>NUCLEOTIDE SEQUENCE</scope>
    <source>
        <strain evidence="4">CHS0354</strain>
        <tissue evidence="4">Mantle</tissue>
    </source>
</reference>
<keyword evidence="5" id="KW-1185">Reference proteome</keyword>
<gene>
    <name evidence="4" type="ORF">CHS0354_017298</name>
</gene>
<feature type="repeat" description="ANK" evidence="1">
    <location>
        <begin position="535"/>
        <end position="567"/>
    </location>
</feature>
<dbReference type="SUPFAM" id="SSF48371">
    <property type="entry name" value="ARM repeat"/>
    <property type="match status" value="2"/>
</dbReference>
<accession>A0AAE0W762</accession>
<evidence type="ECO:0000313" key="5">
    <source>
        <dbReference type="Proteomes" id="UP001195483"/>
    </source>
</evidence>
<evidence type="ECO:0000256" key="1">
    <source>
        <dbReference type="PROSITE-ProRule" id="PRU00023"/>
    </source>
</evidence>
<dbReference type="PROSITE" id="PS50176">
    <property type="entry name" value="ARM_REPEAT"/>
    <property type="match status" value="3"/>
</dbReference>
<sequence>MSHSATTQMGDAAAVANPEEVQIAALQRNATNYFERFERYESQELLGYCSTHHLLSEEFRFPIDAPMGLYSNVLSMDSCVILIPEDNDPASQPLDYREIHQIIRELMYGIYILNQTPTISLEANFDQGTVCQLPPAYQDTRIGQILINVDYMMKALWHGSYFPKEKRTKFSEKWRSNFMVNQSSGKPETKKSFLVEFMNAGCQDITKDPEYADVYDSLPIEAPGDNEMAEERRFFMSHVDNVSMQIVFFQRRVQHHKELFLMDCDWLVSSVVKLLDDKLNHTDYERINSRLQMHEKMIKENLEKKAEIRRQMQLLKFISYMTPFLMGMRKRMKIPEISRLLPNLTADECRTERELPPLFVAPDFRCKNFSFRNEYFSLHGGILIDIETDVLEEAPSEYQEKYEEIIADSKAYLNKILDPDAAMMETYRIPTTTIGGKSYYMVMLEFERFYPQVPQKPLWVRVYKSEIQKLRPKKLPINDQHLQEQFKKYYGHKKALKYRTPANALIPAAHRGLVAIFQTLCRKMQANRLGKQDEHGMSLLHYAAMNNRPQIITFLLMQSMDVNVRRNNIAATGPTALHVAARCGALDAVACLIANFANVNAFDSQGWAPIHHAAFYDHEPIIKLMIRKNAGVKELTTKNELKSTPLLLAASSGGLAALKCLIELDADITKSDNEGNGMVQLAGLRFHTNVLEYLIEWDNPKVPVWKVLVNMLNDADMKKKDSSVKCLEVLSTSKPDHWRSILEADGVPALVSLLKIENDELQSVAASVLCNISEQDEVRKALTKADAGPILIKLLGSHVDDIQSRAAIILSDLACIGGNQDMVANQGGIPPLINLLDSELEDVLVNAVNAIRVLCSNNPNNQTAVNRCGGIEPLVEFLTVDSQILQAATSASIAAISAGHKENQDAIVAEGAVKPLVDLLKGRNETAQVKAANAIEALATNNQNSQSAFIKEDAPKALIRLLKNIKEEVREQVACALWSLAGITKTQQKKIAETTGIPHIIQMLLDHTEKLLYVGCMMAIALGKEDFENQNKLAKADIFSQLVRLLRSNKVSSTVLLMVIKVLGILCVGVAYRNNKVTQRKIAEEGAIPHLVRLLNNPLSEEIQVEVAMSLGCIILCNPENQEKLTNSHLENQDKAQNPEDYLFKFAVLLELLKSKNMEIRLRAGMALSIFAFNNTHQQYAIREAGGIKYSVFEPFINSSDEYYVCCAAFQIVVLARVIVDQDQVTLTANGVTLLVERLSVADDNVVVLAASLLSSLAHTRAGIPDAMVTTGAIKVLIKQLYSENDLVRNSVAVALGYLTFNRTAARVLFADCRNTPGLYEKLMDNIGHDAKISHEFLEDFKRAKLVGLPSQCLEINGGPPIIPPSRKDGRPRTGVSTKDSSGRSIRAVSAPLRGKKSPAPSIIISKSDENSRPSTALTRPSTSVTRPMSDTSNKTSRKGTTSPDSAFKNKLSAWKEEK</sequence>
<dbReference type="InterPro" id="IPR011989">
    <property type="entry name" value="ARM-like"/>
</dbReference>
<evidence type="ECO:0008006" key="6">
    <source>
        <dbReference type="Google" id="ProtNLM"/>
    </source>
</evidence>
<dbReference type="Gene3D" id="1.25.10.10">
    <property type="entry name" value="Leucine-rich Repeat Variant"/>
    <property type="match status" value="3"/>
</dbReference>
<dbReference type="PROSITE" id="PS50297">
    <property type="entry name" value="ANK_REP_REGION"/>
    <property type="match status" value="2"/>
</dbReference>
<dbReference type="Pfam" id="PF12796">
    <property type="entry name" value="Ank_2"/>
    <property type="match status" value="2"/>
</dbReference>
<feature type="repeat" description="ANK" evidence="1">
    <location>
        <begin position="572"/>
        <end position="604"/>
    </location>
</feature>
<dbReference type="Gene3D" id="1.25.40.20">
    <property type="entry name" value="Ankyrin repeat-containing domain"/>
    <property type="match status" value="2"/>
</dbReference>
<name>A0AAE0W762_9BIVA</name>
<dbReference type="SUPFAM" id="SSF48403">
    <property type="entry name" value="Ankyrin repeat"/>
    <property type="match status" value="1"/>
</dbReference>
<evidence type="ECO:0000256" key="3">
    <source>
        <dbReference type="SAM" id="MobiDB-lite"/>
    </source>
</evidence>
<feature type="region of interest" description="Disordered" evidence="3">
    <location>
        <begin position="1357"/>
        <end position="1459"/>
    </location>
</feature>
<dbReference type="SMART" id="SM00185">
    <property type="entry name" value="ARM"/>
    <property type="match status" value="10"/>
</dbReference>
<protein>
    <recommendedName>
        <fullName evidence="6">Ankyrin and armadillo repeat-containing protein</fullName>
    </recommendedName>
</protein>
<dbReference type="InterPro" id="IPR016024">
    <property type="entry name" value="ARM-type_fold"/>
</dbReference>